<proteinExistence type="predicted"/>
<dbReference type="InterPro" id="IPR013783">
    <property type="entry name" value="Ig-like_fold"/>
</dbReference>
<reference evidence="3 4" key="1">
    <citation type="submission" date="2018-12" db="EMBL/GenBank/DDBJ databases">
        <authorList>
            <consortium name="Pathogen Informatics"/>
        </authorList>
    </citation>
    <scope>NUCLEOTIDE SEQUENCE [LARGE SCALE GENOMIC DNA]</scope>
    <source>
        <strain evidence="3 4">NCTC13652</strain>
    </source>
</reference>
<organism evidence="3 4">
    <name type="scientific">Acidipropionibacterium jensenii</name>
    <dbReference type="NCBI Taxonomy" id="1749"/>
    <lineage>
        <taxon>Bacteria</taxon>
        <taxon>Bacillati</taxon>
        <taxon>Actinomycetota</taxon>
        <taxon>Actinomycetes</taxon>
        <taxon>Propionibacteriales</taxon>
        <taxon>Propionibacteriaceae</taxon>
        <taxon>Acidipropionibacterium</taxon>
    </lineage>
</organism>
<gene>
    <name evidence="3" type="ORF">NCTC13652_02027</name>
</gene>
<dbReference type="GeneID" id="82886090"/>
<keyword evidence="2" id="KW-1133">Transmembrane helix</keyword>
<dbReference type="EMBL" id="LR134473">
    <property type="protein sequence ID" value="VEI03813.1"/>
    <property type="molecule type" value="Genomic_DNA"/>
</dbReference>
<name>A0A448P0S6_9ACTN</name>
<feature type="transmembrane region" description="Helical" evidence="2">
    <location>
        <begin position="21"/>
        <end position="39"/>
    </location>
</feature>
<dbReference type="AlphaFoldDB" id="A0A448P0S6"/>
<sequence length="250" mass="25398">MRGVQHPVGPQSEAVYWRRRAALVAAVVVVLVLLIWVVARALGGGSGTPAAQTAASQPSISINPSWTDTVWDEPTPTPTPTPSSTTPVTATPTAASGSPSGSASAGPSASASATPTPTPSAAACQLARLRSTVQAPSRVATRGSTVTFTVTVTNQGAACVWNLKTLPVEVTVDSGSDRIWSTGDCAAWAPKGSHEVAPGKSASVTVKWPTKRSASGSCSLSKEQLGTGTYVASAQVKGGATRQYVMQLTD</sequence>
<feature type="compositionally biased region" description="Polar residues" evidence="1">
    <location>
        <begin position="49"/>
        <end position="68"/>
    </location>
</feature>
<keyword evidence="2" id="KW-0472">Membrane</keyword>
<evidence type="ECO:0008006" key="5">
    <source>
        <dbReference type="Google" id="ProtNLM"/>
    </source>
</evidence>
<protein>
    <recommendedName>
        <fullName evidence="5">DUF11 domain-containing protein</fullName>
    </recommendedName>
</protein>
<evidence type="ECO:0000313" key="4">
    <source>
        <dbReference type="Proteomes" id="UP000277858"/>
    </source>
</evidence>
<evidence type="ECO:0000256" key="2">
    <source>
        <dbReference type="SAM" id="Phobius"/>
    </source>
</evidence>
<feature type="region of interest" description="Disordered" evidence="1">
    <location>
        <begin position="46"/>
        <end position="122"/>
    </location>
</feature>
<keyword evidence="2" id="KW-0812">Transmembrane</keyword>
<dbReference type="Proteomes" id="UP000277858">
    <property type="component" value="Chromosome"/>
</dbReference>
<dbReference type="Gene3D" id="2.60.40.10">
    <property type="entry name" value="Immunoglobulins"/>
    <property type="match status" value="1"/>
</dbReference>
<accession>A0A448P0S6</accession>
<keyword evidence="4" id="KW-1185">Reference proteome</keyword>
<feature type="compositionally biased region" description="Low complexity" evidence="1">
    <location>
        <begin position="82"/>
        <end position="122"/>
    </location>
</feature>
<evidence type="ECO:0000313" key="3">
    <source>
        <dbReference type="EMBL" id="VEI03813.1"/>
    </source>
</evidence>
<dbReference type="STRING" id="1122997.GCA_000425285_00295"/>
<dbReference type="GO" id="GO:0005975">
    <property type="term" value="P:carbohydrate metabolic process"/>
    <property type="evidence" value="ECO:0007669"/>
    <property type="project" value="UniProtKB-ARBA"/>
</dbReference>
<dbReference type="RefSeq" id="WP_154101195.1">
    <property type="nucleotide sequence ID" value="NZ_CP025570.1"/>
</dbReference>
<evidence type="ECO:0000256" key="1">
    <source>
        <dbReference type="SAM" id="MobiDB-lite"/>
    </source>
</evidence>